<evidence type="ECO:0000313" key="1">
    <source>
        <dbReference type="EMBL" id="TNN63098.1"/>
    </source>
</evidence>
<accession>A0A4Z2HB46</accession>
<keyword evidence="2" id="KW-1185">Reference proteome</keyword>
<dbReference type="AlphaFoldDB" id="A0A4Z2HB46"/>
<name>A0A4Z2HB46_9TELE</name>
<sequence>MDARGEVTCFRMNPKGFGDPLIFALKCHHEIYISGWSEIYREKRFLGFSSHPGPSQVPGSGGGGDGAAFAGAGVAAALLTLLSRPGRSYEMALSSFSSRQPPVQLQWEESCLKLDTGFTPKKSW</sequence>
<dbReference type="EMBL" id="SRLO01000280">
    <property type="protein sequence ID" value="TNN63098.1"/>
    <property type="molecule type" value="Genomic_DNA"/>
</dbReference>
<reference evidence="1 2" key="1">
    <citation type="submission" date="2019-03" db="EMBL/GenBank/DDBJ databases">
        <title>First draft genome of Liparis tanakae, snailfish: a comprehensive survey of snailfish specific genes.</title>
        <authorList>
            <person name="Kim W."/>
            <person name="Song I."/>
            <person name="Jeong J.-H."/>
            <person name="Kim D."/>
            <person name="Kim S."/>
            <person name="Ryu S."/>
            <person name="Song J.Y."/>
            <person name="Lee S.K."/>
        </authorList>
    </citation>
    <scope>NUCLEOTIDE SEQUENCE [LARGE SCALE GENOMIC DNA]</scope>
    <source>
        <tissue evidence="1">Muscle</tissue>
    </source>
</reference>
<proteinExistence type="predicted"/>
<gene>
    <name evidence="1" type="ORF">EYF80_026714</name>
</gene>
<organism evidence="1 2">
    <name type="scientific">Liparis tanakae</name>
    <name type="common">Tanaka's snailfish</name>
    <dbReference type="NCBI Taxonomy" id="230148"/>
    <lineage>
        <taxon>Eukaryota</taxon>
        <taxon>Metazoa</taxon>
        <taxon>Chordata</taxon>
        <taxon>Craniata</taxon>
        <taxon>Vertebrata</taxon>
        <taxon>Euteleostomi</taxon>
        <taxon>Actinopterygii</taxon>
        <taxon>Neopterygii</taxon>
        <taxon>Teleostei</taxon>
        <taxon>Neoteleostei</taxon>
        <taxon>Acanthomorphata</taxon>
        <taxon>Eupercaria</taxon>
        <taxon>Perciformes</taxon>
        <taxon>Cottioidei</taxon>
        <taxon>Cottales</taxon>
        <taxon>Liparidae</taxon>
        <taxon>Liparis</taxon>
    </lineage>
</organism>
<comment type="caution">
    <text evidence="1">The sequence shown here is derived from an EMBL/GenBank/DDBJ whole genome shotgun (WGS) entry which is preliminary data.</text>
</comment>
<evidence type="ECO:0000313" key="2">
    <source>
        <dbReference type="Proteomes" id="UP000314294"/>
    </source>
</evidence>
<protein>
    <submittedName>
        <fullName evidence="1">Uncharacterized protein</fullName>
    </submittedName>
</protein>
<dbReference type="Proteomes" id="UP000314294">
    <property type="component" value="Unassembled WGS sequence"/>
</dbReference>